<comment type="cofactor">
    <cofactor evidence="1">
        <name>Mn(2+)</name>
        <dbReference type="ChEBI" id="CHEBI:29035"/>
    </cofactor>
</comment>
<accession>A0A401G3U0</accession>
<dbReference type="EMBL" id="BEXT01000001">
    <property type="protein sequence ID" value="GBC63907.1"/>
    <property type="molecule type" value="Genomic_DNA"/>
</dbReference>
<dbReference type="GO" id="GO:0046872">
    <property type="term" value="F:metal ion binding"/>
    <property type="evidence" value="ECO:0007669"/>
    <property type="project" value="UniProtKB-KW"/>
</dbReference>
<evidence type="ECO:0000313" key="8">
    <source>
        <dbReference type="Proteomes" id="UP000288096"/>
    </source>
</evidence>
<proteinExistence type="predicted"/>
<keyword evidence="3" id="KW-0479">Metal-binding</keyword>
<dbReference type="PANTHER" id="PTHR12992">
    <property type="entry name" value="NUDIX HYDROLASE"/>
    <property type="match status" value="1"/>
</dbReference>
<dbReference type="Proteomes" id="UP000288096">
    <property type="component" value="Unassembled WGS sequence"/>
</dbReference>
<name>A0A401G3U0_9BACT</name>
<evidence type="ECO:0000256" key="1">
    <source>
        <dbReference type="ARBA" id="ARBA00001936"/>
    </source>
</evidence>
<reference evidence="8" key="1">
    <citation type="submission" date="2017-11" db="EMBL/GenBank/DDBJ databases">
        <authorList>
            <person name="Watanabe M."/>
            <person name="Kojima H."/>
        </authorList>
    </citation>
    <scope>NUCLEOTIDE SEQUENCE [LARGE SCALE GENOMIC DNA]</scope>
    <source>
        <strain evidence="8">Tokyo 01</strain>
    </source>
</reference>
<dbReference type="InterPro" id="IPR045121">
    <property type="entry name" value="CoAse"/>
</dbReference>
<dbReference type="SUPFAM" id="SSF55811">
    <property type="entry name" value="Nudix"/>
    <property type="match status" value="1"/>
</dbReference>
<dbReference type="Gene3D" id="3.90.79.10">
    <property type="entry name" value="Nucleoside Triphosphate Pyrophosphohydrolase"/>
    <property type="match status" value="1"/>
</dbReference>
<protein>
    <submittedName>
        <fullName evidence="7">CoA pyrophosphatase</fullName>
    </submittedName>
</protein>
<reference evidence="8" key="2">
    <citation type="submission" date="2019-01" db="EMBL/GenBank/DDBJ databases">
        <title>Genome sequence of Desulfonema ishimotonii strain Tokyo 01.</title>
        <authorList>
            <person name="Fukui M."/>
        </authorList>
    </citation>
    <scope>NUCLEOTIDE SEQUENCE [LARGE SCALE GENOMIC DNA]</scope>
    <source>
        <strain evidence="8">Tokyo 01</strain>
    </source>
</reference>
<comment type="cofactor">
    <cofactor evidence="2">
        <name>Mg(2+)</name>
        <dbReference type="ChEBI" id="CHEBI:18420"/>
    </cofactor>
</comment>
<organism evidence="7 8">
    <name type="scientific">Desulfonema ishimotonii</name>
    <dbReference type="NCBI Taxonomy" id="45657"/>
    <lineage>
        <taxon>Bacteria</taxon>
        <taxon>Pseudomonadati</taxon>
        <taxon>Thermodesulfobacteriota</taxon>
        <taxon>Desulfobacteria</taxon>
        <taxon>Desulfobacterales</taxon>
        <taxon>Desulfococcaceae</taxon>
        <taxon>Desulfonema</taxon>
    </lineage>
</organism>
<dbReference type="InterPro" id="IPR015797">
    <property type="entry name" value="NUDIX_hydrolase-like_dom_sf"/>
</dbReference>
<evidence type="ECO:0000256" key="3">
    <source>
        <dbReference type="ARBA" id="ARBA00022723"/>
    </source>
</evidence>
<evidence type="ECO:0000313" key="7">
    <source>
        <dbReference type="EMBL" id="GBC63907.1"/>
    </source>
</evidence>
<comment type="caution">
    <text evidence="7">The sequence shown here is derived from an EMBL/GenBank/DDBJ whole genome shotgun (WGS) entry which is preliminary data.</text>
</comment>
<dbReference type="AlphaFoldDB" id="A0A401G3U0"/>
<evidence type="ECO:0000256" key="2">
    <source>
        <dbReference type="ARBA" id="ARBA00001946"/>
    </source>
</evidence>
<dbReference type="GO" id="GO:0010945">
    <property type="term" value="F:coenzyme A diphosphatase activity"/>
    <property type="evidence" value="ECO:0007669"/>
    <property type="project" value="InterPro"/>
</dbReference>
<dbReference type="PANTHER" id="PTHR12992:SF11">
    <property type="entry name" value="MITOCHONDRIAL COENZYME A DIPHOSPHATASE NUDT8"/>
    <property type="match status" value="1"/>
</dbReference>
<keyword evidence="4" id="KW-0378">Hydrolase</keyword>
<keyword evidence="5" id="KW-0460">Magnesium</keyword>
<sequence length="187" mass="21741">MITLPGFPMTRWPHWSHWQRHHPAAARRLSLFFATGLREGFEEMRLNPFGVKLIGPLPPERLRIFRRVIYPLVGWVSRQKHFHPNREVDRVVYIPLKSLLEPAHYACYRVQYDARIRRKLNRASQDFPCFRYEAGAESEVLWGATFRIVMTFLEIAFGFRPPPPDTLPVISGKLRGGYLGGRGDSGK</sequence>
<keyword evidence="8" id="KW-1185">Reference proteome</keyword>
<keyword evidence="6" id="KW-0464">Manganese</keyword>
<evidence type="ECO:0000256" key="4">
    <source>
        <dbReference type="ARBA" id="ARBA00022801"/>
    </source>
</evidence>
<evidence type="ECO:0000256" key="5">
    <source>
        <dbReference type="ARBA" id="ARBA00022842"/>
    </source>
</evidence>
<evidence type="ECO:0000256" key="6">
    <source>
        <dbReference type="ARBA" id="ARBA00023211"/>
    </source>
</evidence>
<gene>
    <name evidence="7" type="ORF">DENIS_4906</name>
</gene>